<organism evidence="2 3">
    <name type="scientific">Pristionchus mayeri</name>
    <dbReference type="NCBI Taxonomy" id="1317129"/>
    <lineage>
        <taxon>Eukaryota</taxon>
        <taxon>Metazoa</taxon>
        <taxon>Ecdysozoa</taxon>
        <taxon>Nematoda</taxon>
        <taxon>Chromadorea</taxon>
        <taxon>Rhabditida</taxon>
        <taxon>Rhabditina</taxon>
        <taxon>Diplogasteromorpha</taxon>
        <taxon>Diplogasteroidea</taxon>
        <taxon>Neodiplogasteridae</taxon>
        <taxon>Pristionchus</taxon>
    </lineage>
</organism>
<evidence type="ECO:0000256" key="1">
    <source>
        <dbReference type="SAM" id="Phobius"/>
    </source>
</evidence>
<dbReference type="AlphaFoldDB" id="A0AAN4ZDW2"/>
<gene>
    <name evidence="2" type="ORF">PMAYCL1PPCAC_08364</name>
</gene>
<keyword evidence="1" id="KW-0472">Membrane</keyword>
<name>A0AAN4ZDW2_9BILA</name>
<keyword evidence="3" id="KW-1185">Reference proteome</keyword>
<proteinExistence type="predicted"/>
<feature type="non-terminal residue" evidence="2">
    <location>
        <position position="1"/>
    </location>
</feature>
<evidence type="ECO:0000313" key="3">
    <source>
        <dbReference type="Proteomes" id="UP001328107"/>
    </source>
</evidence>
<dbReference type="Proteomes" id="UP001328107">
    <property type="component" value="Unassembled WGS sequence"/>
</dbReference>
<feature type="non-terminal residue" evidence="2">
    <location>
        <position position="66"/>
    </location>
</feature>
<protein>
    <submittedName>
        <fullName evidence="2">Uncharacterized protein</fullName>
    </submittedName>
</protein>
<comment type="caution">
    <text evidence="2">The sequence shown here is derived from an EMBL/GenBank/DDBJ whole genome shotgun (WGS) entry which is preliminary data.</text>
</comment>
<reference evidence="3" key="1">
    <citation type="submission" date="2022-10" db="EMBL/GenBank/DDBJ databases">
        <title>Genome assembly of Pristionchus species.</title>
        <authorList>
            <person name="Yoshida K."/>
            <person name="Sommer R.J."/>
        </authorList>
    </citation>
    <scope>NUCLEOTIDE SEQUENCE [LARGE SCALE GENOMIC DNA]</scope>
    <source>
        <strain evidence="3">RS5460</strain>
    </source>
</reference>
<evidence type="ECO:0000313" key="2">
    <source>
        <dbReference type="EMBL" id="GMR38169.1"/>
    </source>
</evidence>
<sequence>IISVPRVSFLNKTFFGRVTRMQALSGACFGAIFSFVTAPTIFFSATESTHTGDYESNLPFFERPSV</sequence>
<keyword evidence="1" id="KW-1133">Transmembrane helix</keyword>
<feature type="transmembrane region" description="Helical" evidence="1">
    <location>
        <begin position="21"/>
        <end position="45"/>
    </location>
</feature>
<dbReference type="EMBL" id="BTRK01000002">
    <property type="protein sequence ID" value="GMR38169.1"/>
    <property type="molecule type" value="Genomic_DNA"/>
</dbReference>
<keyword evidence="1" id="KW-0812">Transmembrane</keyword>
<accession>A0AAN4ZDW2</accession>